<dbReference type="RefSeq" id="WP_289959572.1">
    <property type="nucleotide sequence ID" value="NZ_JAUEMJ010000011.1"/>
</dbReference>
<feature type="domain" description="DUF397" evidence="1">
    <location>
        <begin position="12"/>
        <end position="65"/>
    </location>
</feature>
<dbReference type="EMBL" id="JAUEMJ010000011">
    <property type="protein sequence ID" value="MDN3243011.1"/>
    <property type="molecule type" value="Genomic_DNA"/>
</dbReference>
<reference evidence="2" key="1">
    <citation type="submission" date="2023-06" db="EMBL/GenBank/DDBJ databases">
        <title>Gycomyces niveus sp.nov., a novel actinomycete isolated from soil in Shouguang.</title>
        <authorList>
            <person name="Yang X."/>
            <person name="Zhao J."/>
        </authorList>
    </citation>
    <scope>NUCLEOTIDE SEQUENCE</scope>
    <source>
        <strain evidence="2">NEAU C2</strain>
    </source>
</reference>
<gene>
    <name evidence="2" type="ORF">QWI33_25040</name>
</gene>
<organism evidence="2 3">
    <name type="scientific">Glycomyces tritici</name>
    <dbReference type="NCBI Taxonomy" id="2665176"/>
    <lineage>
        <taxon>Bacteria</taxon>
        <taxon>Bacillati</taxon>
        <taxon>Actinomycetota</taxon>
        <taxon>Actinomycetes</taxon>
        <taxon>Glycomycetales</taxon>
        <taxon>Glycomycetaceae</taxon>
        <taxon>Glycomyces</taxon>
    </lineage>
</organism>
<proteinExistence type="predicted"/>
<name>A0ABT7YWJ0_9ACTN</name>
<evidence type="ECO:0000313" key="3">
    <source>
        <dbReference type="Proteomes" id="UP001171902"/>
    </source>
</evidence>
<evidence type="ECO:0000313" key="2">
    <source>
        <dbReference type="EMBL" id="MDN3243011.1"/>
    </source>
</evidence>
<evidence type="ECO:0000259" key="1">
    <source>
        <dbReference type="Pfam" id="PF04149"/>
    </source>
</evidence>
<accession>A0ABT7YWJ0</accession>
<sequence>MTYVKDFGDQWTWRKSSRSGDNGGQCVFVAELEETTLGIRDSKMGQEGPILRLNRSDWASLARSVSR</sequence>
<dbReference type="Proteomes" id="UP001171902">
    <property type="component" value="Unassembled WGS sequence"/>
</dbReference>
<comment type="caution">
    <text evidence="2">The sequence shown here is derived from an EMBL/GenBank/DDBJ whole genome shotgun (WGS) entry which is preliminary data.</text>
</comment>
<dbReference type="Pfam" id="PF04149">
    <property type="entry name" value="DUF397"/>
    <property type="match status" value="1"/>
</dbReference>
<protein>
    <submittedName>
        <fullName evidence="2">DUF397 domain-containing protein</fullName>
    </submittedName>
</protein>
<dbReference type="InterPro" id="IPR007278">
    <property type="entry name" value="DUF397"/>
</dbReference>
<keyword evidence="3" id="KW-1185">Reference proteome</keyword>